<protein>
    <submittedName>
        <fullName evidence="2">Metacaspase-1-like</fullName>
    </submittedName>
</protein>
<dbReference type="EMBL" id="SMOL01000781">
    <property type="protein sequence ID" value="KAB2596549.1"/>
    <property type="molecule type" value="Genomic_DNA"/>
</dbReference>
<feature type="compositionally biased region" description="Basic residues" evidence="1">
    <location>
        <begin position="34"/>
        <end position="43"/>
    </location>
</feature>
<reference evidence="2 3" key="1">
    <citation type="submission" date="2019-09" db="EMBL/GenBank/DDBJ databases">
        <authorList>
            <person name="Ou C."/>
        </authorList>
    </citation>
    <scope>NUCLEOTIDE SEQUENCE [LARGE SCALE GENOMIC DNA]</scope>
    <source>
        <strain evidence="2">S2</strain>
        <tissue evidence="2">Leaf</tissue>
    </source>
</reference>
<sequence>MLLLVDCSSCHTPLQLPHTAAAAARRSDDPLRPVPRRHSHRRLPCSSSSPLFVLLLLLILPPRTSSIPFFLQPRAAGASAVGARAEAGRDMRRVV</sequence>
<organism evidence="2 3">
    <name type="scientific">Pyrus ussuriensis x Pyrus communis</name>
    <dbReference type="NCBI Taxonomy" id="2448454"/>
    <lineage>
        <taxon>Eukaryota</taxon>
        <taxon>Viridiplantae</taxon>
        <taxon>Streptophyta</taxon>
        <taxon>Embryophyta</taxon>
        <taxon>Tracheophyta</taxon>
        <taxon>Spermatophyta</taxon>
        <taxon>Magnoliopsida</taxon>
        <taxon>eudicotyledons</taxon>
        <taxon>Gunneridae</taxon>
        <taxon>Pentapetalae</taxon>
        <taxon>rosids</taxon>
        <taxon>fabids</taxon>
        <taxon>Rosales</taxon>
        <taxon>Rosaceae</taxon>
        <taxon>Amygdaloideae</taxon>
        <taxon>Maleae</taxon>
        <taxon>Pyrus</taxon>
    </lineage>
</organism>
<gene>
    <name evidence="2" type="ORF">D8674_031999</name>
</gene>
<reference evidence="2 3" key="3">
    <citation type="submission" date="2019-11" db="EMBL/GenBank/DDBJ databases">
        <title>A de novo genome assembly of a pear dwarfing rootstock.</title>
        <authorList>
            <person name="Wang F."/>
            <person name="Wang J."/>
            <person name="Li S."/>
            <person name="Zhang Y."/>
            <person name="Fang M."/>
            <person name="Ma L."/>
            <person name="Zhao Y."/>
            <person name="Jiang S."/>
        </authorList>
    </citation>
    <scope>NUCLEOTIDE SEQUENCE [LARGE SCALE GENOMIC DNA]</scope>
    <source>
        <strain evidence="2">S2</strain>
        <tissue evidence="2">Leaf</tissue>
    </source>
</reference>
<reference evidence="3" key="2">
    <citation type="submission" date="2019-10" db="EMBL/GenBank/DDBJ databases">
        <title>A de novo genome assembly of a pear dwarfing rootstock.</title>
        <authorList>
            <person name="Wang F."/>
            <person name="Wang J."/>
            <person name="Li S."/>
            <person name="Zhang Y."/>
            <person name="Fang M."/>
            <person name="Ma L."/>
            <person name="Zhao Y."/>
            <person name="Jiang S."/>
        </authorList>
    </citation>
    <scope>NUCLEOTIDE SEQUENCE [LARGE SCALE GENOMIC DNA]</scope>
</reference>
<evidence type="ECO:0000313" key="3">
    <source>
        <dbReference type="Proteomes" id="UP000327157"/>
    </source>
</evidence>
<feature type="region of interest" description="Disordered" evidence="1">
    <location>
        <begin position="18"/>
        <end position="44"/>
    </location>
</feature>
<dbReference type="NCBIfam" id="TIGR01053">
    <property type="entry name" value="LSD1"/>
    <property type="match status" value="1"/>
</dbReference>
<name>A0A5N5F0C2_9ROSA</name>
<keyword evidence="3" id="KW-1185">Reference proteome</keyword>
<proteinExistence type="predicted"/>
<comment type="caution">
    <text evidence="2">The sequence shown here is derived from an EMBL/GenBank/DDBJ whole genome shotgun (WGS) entry which is preliminary data.</text>
</comment>
<dbReference type="AlphaFoldDB" id="A0A5N5F0C2"/>
<accession>A0A5N5F0C2</accession>
<evidence type="ECO:0000313" key="2">
    <source>
        <dbReference type="EMBL" id="KAB2596549.1"/>
    </source>
</evidence>
<evidence type="ECO:0000256" key="1">
    <source>
        <dbReference type="SAM" id="MobiDB-lite"/>
    </source>
</evidence>
<dbReference type="Proteomes" id="UP000327157">
    <property type="component" value="Chromosome 7"/>
</dbReference>